<dbReference type="Proteomes" id="UP000186914">
    <property type="component" value="Unassembled WGS sequence"/>
</dbReference>
<dbReference type="EMBL" id="FTNO01000007">
    <property type="protein sequence ID" value="SIR94400.1"/>
    <property type="molecule type" value="Genomic_DNA"/>
</dbReference>
<keyword evidence="3" id="KW-1185">Reference proteome</keyword>
<sequence>MGLFGSDETHGSYTATQLDESYTQTVDKTPGVLLGIRPYKDNQGIVDGAAMLQSLHDVRTKGLRDKNISQHHSFELWFDEEKLKFYMHAADESAANKFRRRVANSYSNTQVFRVEGGDAFPQINADDYIAGAELDLNRHYYYPIRNHQGDGFERDPYGEVTSEMLSTPETRVVVQVVFRPAKNDWTEGNGGLLSRGESVDDVAEGLRSDRVVGWINPRTRDASKKDREAADVVEMQRGQYGFHTNMRILAASPDKYEAESRARGVAGMFTRYYNTMTEQGFTDEPVPASDRGAFIDKLHAREWENREMILSVSELAGAAHIPNKEIETPKIDWRYSQRGGEVPADSQRSE</sequence>
<evidence type="ECO:0000259" key="1">
    <source>
        <dbReference type="Pfam" id="PF26449"/>
    </source>
</evidence>
<proteinExistence type="predicted"/>
<protein>
    <recommendedName>
        <fullName evidence="1">DUF8128 domain-containing protein</fullName>
    </recommendedName>
</protein>
<feature type="domain" description="DUF8128" evidence="1">
    <location>
        <begin position="10"/>
        <end position="334"/>
    </location>
</feature>
<accession>A0A1N7F220</accession>
<evidence type="ECO:0000313" key="2">
    <source>
        <dbReference type="EMBL" id="SIR94400.1"/>
    </source>
</evidence>
<dbReference type="AlphaFoldDB" id="A0A1N7F220"/>
<dbReference type="Pfam" id="PF26449">
    <property type="entry name" value="DUF8128"/>
    <property type="match status" value="1"/>
</dbReference>
<evidence type="ECO:0000313" key="3">
    <source>
        <dbReference type="Proteomes" id="UP000186914"/>
    </source>
</evidence>
<organism evidence="2 3">
    <name type="scientific">Haladaptatus litoreus</name>
    <dbReference type="NCBI Taxonomy" id="553468"/>
    <lineage>
        <taxon>Archaea</taxon>
        <taxon>Methanobacteriati</taxon>
        <taxon>Methanobacteriota</taxon>
        <taxon>Stenosarchaea group</taxon>
        <taxon>Halobacteria</taxon>
        <taxon>Halobacteriales</taxon>
        <taxon>Haladaptataceae</taxon>
        <taxon>Haladaptatus</taxon>
    </lineage>
</organism>
<reference evidence="3" key="1">
    <citation type="submission" date="2017-01" db="EMBL/GenBank/DDBJ databases">
        <authorList>
            <person name="Varghese N."/>
            <person name="Submissions S."/>
        </authorList>
    </citation>
    <scope>NUCLEOTIDE SEQUENCE [LARGE SCALE GENOMIC DNA]</scope>
    <source>
        <strain evidence="3">CGMCC 1.7737</strain>
    </source>
</reference>
<name>A0A1N7F220_9EURY</name>
<dbReference type="RefSeq" id="WP_076433147.1">
    <property type="nucleotide sequence ID" value="NZ_FTNO01000007.1"/>
</dbReference>
<dbReference type="InterPro" id="IPR058441">
    <property type="entry name" value="DUF8128"/>
</dbReference>
<gene>
    <name evidence="2" type="ORF">SAMN05421858_4732</name>
</gene>
<dbReference type="OrthoDB" id="268875at2157"/>